<feature type="transmembrane region" description="Helical" evidence="7">
    <location>
        <begin position="50"/>
        <end position="72"/>
    </location>
</feature>
<dbReference type="AlphaFoldDB" id="A0A072PD76"/>
<protein>
    <recommendedName>
        <fullName evidence="8">Major facilitator superfamily (MFS) profile domain-containing protein</fullName>
    </recommendedName>
</protein>
<feature type="transmembrane region" description="Helical" evidence="7">
    <location>
        <begin position="264"/>
        <end position="281"/>
    </location>
</feature>
<name>A0A072PD76_9EURO</name>
<feature type="transmembrane region" description="Helical" evidence="7">
    <location>
        <begin position="359"/>
        <end position="386"/>
    </location>
</feature>
<proteinExistence type="inferred from homology"/>
<organism evidence="9 10">
    <name type="scientific">Exophiala aquamarina CBS 119918</name>
    <dbReference type="NCBI Taxonomy" id="1182545"/>
    <lineage>
        <taxon>Eukaryota</taxon>
        <taxon>Fungi</taxon>
        <taxon>Dikarya</taxon>
        <taxon>Ascomycota</taxon>
        <taxon>Pezizomycotina</taxon>
        <taxon>Eurotiomycetes</taxon>
        <taxon>Chaetothyriomycetidae</taxon>
        <taxon>Chaetothyriales</taxon>
        <taxon>Herpotrichiellaceae</taxon>
        <taxon>Exophiala</taxon>
    </lineage>
</organism>
<feature type="transmembrane region" description="Helical" evidence="7">
    <location>
        <begin position="7"/>
        <end position="30"/>
    </location>
</feature>
<comment type="caution">
    <text evidence="9">The sequence shown here is derived from an EMBL/GenBank/DDBJ whole genome shotgun (WGS) entry which is preliminary data.</text>
</comment>
<keyword evidence="5 7" id="KW-1133">Transmembrane helix</keyword>
<gene>
    <name evidence="9" type="ORF">A1O9_05641</name>
</gene>
<dbReference type="Gene3D" id="1.20.1250.20">
    <property type="entry name" value="MFS general substrate transporter like domains"/>
    <property type="match status" value="1"/>
</dbReference>
<dbReference type="OrthoDB" id="4142200at2759"/>
<dbReference type="InterPro" id="IPR050360">
    <property type="entry name" value="MFS_Sugar_Transporters"/>
</dbReference>
<sequence>MAGVRLYNLYVLTVLGLGGFTYGFGFSVFVTAVGQPGFYSYFKLDPASTYAANIIGAVNALFTAGAAFGSLAQPPIADRYGRRMALATASLCSLIGGALAAGSVHIAMLIVVRITQGFGLGMLLALVPLYLSEIAAPRQRGLVTGVTVLSFGTGFSVCAWIAVGTYYANQTVQWRVPLALACASPLLMLIALLTIPETPRYLIWNGRKEQAWSVLRRLHHDPNDPEARAANAEFTQIVLQVEHDKENGGGFVQLFKKPTLRKRALLVIFATYVLRESYPWLCTVRISKPQLYSIYGPKPTCLAGVWTTIGTLGVALAISIVDRVGRRIMLVVGYPLMAVLLLSESLLQNRYLGSNDRGGLAACLLFLLMFIVTYQCVDAPTIIWIAEIWPIAYRAKGISLGLCSYFVASLTYTTPSALAFKNIGWHMYLLYMGLCVICFVIVYFFIQETKDLPMEELAALFGDEVVVHITKDGKAITEDKELDNIVKSQLEQVHAEDLKTKRTAVADETGARHIESA</sequence>
<dbReference type="InterPro" id="IPR003663">
    <property type="entry name" value="Sugar/inositol_transpt"/>
</dbReference>
<feature type="transmembrane region" description="Helical" evidence="7">
    <location>
        <begin position="425"/>
        <end position="446"/>
    </location>
</feature>
<feature type="transmembrane region" description="Helical" evidence="7">
    <location>
        <begin position="143"/>
        <end position="168"/>
    </location>
</feature>
<dbReference type="VEuPathDB" id="FungiDB:A1O9_05641"/>
<evidence type="ECO:0000256" key="6">
    <source>
        <dbReference type="ARBA" id="ARBA00023136"/>
    </source>
</evidence>
<dbReference type="PROSITE" id="PS50850">
    <property type="entry name" value="MFS"/>
    <property type="match status" value="1"/>
</dbReference>
<feature type="transmembrane region" description="Helical" evidence="7">
    <location>
        <begin position="174"/>
        <end position="195"/>
    </location>
</feature>
<dbReference type="InterPro" id="IPR005828">
    <property type="entry name" value="MFS_sugar_transport-like"/>
</dbReference>
<feature type="transmembrane region" description="Helical" evidence="7">
    <location>
        <begin position="398"/>
        <end position="419"/>
    </location>
</feature>
<evidence type="ECO:0000259" key="8">
    <source>
        <dbReference type="PROSITE" id="PS50850"/>
    </source>
</evidence>
<dbReference type="EMBL" id="AMGV01000004">
    <property type="protein sequence ID" value="KEF57722.1"/>
    <property type="molecule type" value="Genomic_DNA"/>
</dbReference>
<evidence type="ECO:0000256" key="3">
    <source>
        <dbReference type="ARBA" id="ARBA00022448"/>
    </source>
</evidence>
<dbReference type="InterPro" id="IPR020846">
    <property type="entry name" value="MFS_dom"/>
</dbReference>
<keyword evidence="4 7" id="KW-0812">Transmembrane</keyword>
<evidence type="ECO:0000256" key="5">
    <source>
        <dbReference type="ARBA" id="ARBA00022989"/>
    </source>
</evidence>
<comment type="subcellular location">
    <subcellularLocation>
        <location evidence="1">Membrane</location>
        <topology evidence="1">Multi-pass membrane protein</topology>
    </subcellularLocation>
</comment>
<accession>A0A072PD76</accession>
<evidence type="ECO:0000256" key="2">
    <source>
        <dbReference type="ARBA" id="ARBA00010992"/>
    </source>
</evidence>
<dbReference type="SUPFAM" id="SSF103473">
    <property type="entry name" value="MFS general substrate transporter"/>
    <property type="match status" value="1"/>
</dbReference>
<keyword evidence="3" id="KW-0813">Transport</keyword>
<feature type="transmembrane region" description="Helical" evidence="7">
    <location>
        <begin position="84"/>
        <end position="104"/>
    </location>
</feature>
<dbReference type="RefSeq" id="XP_013260312.1">
    <property type="nucleotide sequence ID" value="XM_013404858.1"/>
</dbReference>
<dbReference type="Pfam" id="PF00083">
    <property type="entry name" value="Sugar_tr"/>
    <property type="match status" value="1"/>
</dbReference>
<dbReference type="GO" id="GO:0005351">
    <property type="term" value="F:carbohydrate:proton symporter activity"/>
    <property type="evidence" value="ECO:0007669"/>
    <property type="project" value="TreeGrafter"/>
</dbReference>
<evidence type="ECO:0000256" key="7">
    <source>
        <dbReference type="SAM" id="Phobius"/>
    </source>
</evidence>
<keyword evidence="6 7" id="KW-0472">Membrane</keyword>
<dbReference type="InterPro" id="IPR036259">
    <property type="entry name" value="MFS_trans_sf"/>
</dbReference>
<dbReference type="PANTHER" id="PTHR48022:SF11">
    <property type="entry name" value="MONOSACCHARIDE TRANSPORTER (HXT8), PUTATIVE (AFU_ORTHOLOGUE AFUA_2G08120)-RELATED"/>
    <property type="match status" value="1"/>
</dbReference>
<comment type="similarity">
    <text evidence="2">Belongs to the major facilitator superfamily. Sugar transporter (TC 2.A.1.1) family.</text>
</comment>
<dbReference type="PANTHER" id="PTHR48022">
    <property type="entry name" value="PLASTIDIC GLUCOSE TRANSPORTER 4"/>
    <property type="match status" value="1"/>
</dbReference>
<keyword evidence="10" id="KW-1185">Reference proteome</keyword>
<feature type="transmembrane region" description="Helical" evidence="7">
    <location>
        <begin position="328"/>
        <end position="347"/>
    </location>
</feature>
<feature type="domain" description="Major facilitator superfamily (MFS) profile" evidence="8">
    <location>
        <begin position="11"/>
        <end position="450"/>
    </location>
</feature>
<reference evidence="9 10" key="1">
    <citation type="submission" date="2013-03" db="EMBL/GenBank/DDBJ databases">
        <title>The Genome Sequence of Exophiala aquamarina CBS 119918.</title>
        <authorList>
            <consortium name="The Broad Institute Genomics Platform"/>
            <person name="Cuomo C."/>
            <person name="de Hoog S."/>
            <person name="Gorbushina A."/>
            <person name="Walker B."/>
            <person name="Young S.K."/>
            <person name="Zeng Q."/>
            <person name="Gargeya S."/>
            <person name="Fitzgerald M."/>
            <person name="Haas B."/>
            <person name="Abouelleil A."/>
            <person name="Allen A.W."/>
            <person name="Alvarado L."/>
            <person name="Arachchi H.M."/>
            <person name="Berlin A.M."/>
            <person name="Chapman S.B."/>
            <person name="Gainer-Dewar J."/>
            <person name="Goldberg J."/>
            <person name="Griggs A."/>
            <person name="Gujja S."/>
            <person name="Hansen M."/>
            <person name="Howarth C."/>
            <person name="Imamovic A."/>
            <person name="Ireland A."/>
            <person name="Larimer J."/>
            <person name="McCowan C."/>
            <person name="Murphy C."/>
            <person name="Pearson M."/>
            <person name="Poon T.W."/>
            <person name="Priest M."/>
            <person name="Roberts A."/>
            <person name="Saif S."/>
            <person name="Shea T."/>
            <person name="Sisk P."/>
            <person name="Sykes S."/>
            <person name="Wortman J."/>
            <person name="Nusbaum C."/>
            <person name="Birren B."/>
        </authorList>
    </citation>
    <scope>NUCLEOTIDE SEQUENCE [LARGE SCALE GENOMIC DNA]</scope>
    <source>
        <strain evidence="9 10">CBS 119918</strain>
    </source>
</reference>
<dbReference type="PRINTS" id="PR00171">
    <property type="entry name" value="SUGRTRNSPORT"/>
</dbReference>
<evidence type="ECO:0000256" key="4">
    <source>
        <dbReference type="ARBA" id="ARBA00022692"/>
    </source>
</evidence>
<evidence type="ECO:0000256" key="1">
    <source>
        <dbReference type="ARBA" id="ARBA00004141"/>
    </source>
</evidence>
<dbReference type="GeneID" id="25280565"/>
<dbReference type="GO" id="GO:0016020">
    <property type="term" value="C:membrane"/>
    <property type="evidence" value="ECO:0007669"/>
    <property type="project" value="UniProtKB-SubCell"/>
</dbReference>
<evidence type="ECO:0000313" key="9">
    <source>
        <dbReference type="EMBL" id="KEF57722.1"/>
    </source>
</evidence>
<evidence type="ECO:0000313" key="10">
    <source>
        <dbReference type="Proteomes" id="UP000027920"/>
    </source>
</evidence>
<feature type="transmembrane region" description="Helical" evidence="7">
    <location>
        <begin position="110"/>
        <end position="131"/>
    </location>
</feature>
<dbReference type="HOGENOM" id="CLU_001265_30_13_1"/>
<feature type="transmembrane region" description="Helical" evidence="7">
    <location>
        <begin position="301"/>
        <end position="321"/>
    </location>
</feature>
<dbReference type="Proteomes" id="UP000027920">
    <property type="component" value="Unassembled WGS sequence"/>
</dbReference>